<sequence>MNCSLQSGWILEVSLQVRHRNVGQFLLKDLHEGILSPHPNIGAKSDFYLVYCIGTACRFDQKFSHFFILSQWFMDLASYARRSGISQQQLWPARFQISEVLAKK</sequence>
<dbReference type="EMBL" id="BGPR01000315">
    <property type="protein sequence ID" value="GBM12489.1"/>
    <property type="molecule type" value="Genomic_DNA"/>
</dbReference>
<dbReference type="AlphaFoldDB" id="A0A4Y2D8C2"/>
<organism evidence="1 2">
    <name type="scientific">Araneus ventricosus</name>
    <name type="common">Orbweaver spider</name>
    <name type="synonym">Epeira ventricosa</name>
    <dbReference type="NCBI Taxonomy" id="182803"/>
    <lineage>
        <taxon>Eukaryota</taxon>
        <taxon>Metazoa</taxon>
        <taxon>Ecdysozoa</taxon>
        <taxon>Arthropoda</taxon>
        <taxon>Chelicerata</taxon>
        <taxon>Arachnida</taxon>
        <taxon>Araneae</taxon>
        <taxon>Araneomorphae</taxon>
        <taxon>Entelegynae</taxon>
        <taxon>Araneoidea</taxon>
        <taxon>Araneidae</taxon>
        <taxon>Araneus</taxon>
    </lineage>
</organism>
<comment type="caution">
    <text evidence="1">The sequence shown here is derived from an EMBL/GenBank/DDBJ whole genome shotgun (WGS) entry which is preliminary data.</text>
</comment>
<evidence type="ECO:0000313" key="2">
    <source>
        <dbReference type="Proteomes" id="UP000499080"/>
    </source>
</evidence>
<keyword evidence="2" id="KW-1185">Reference proteome</keyword>
<evidence type="ECO:0000313" key="1">
    <source>
        <dbReference type="EMBL" id="GBM12489.1"/>
    </source>
</evidence>
<protein>
    <submittedName>
        <fullName evidence="1">Uncharacterized protein</fullName>
    </submittedName>
</protein>
<name>A0A4Y2D8C2_ARAVE</name>
<gene>
    <name evidence="1" type="ORF">AVEN_188672_1</name>
</gene>
<dbReference type="Proteomes" id="UP000499080">
    <property type="component" value="Unassembled WGS sequence"/>
</dbReference>
<reference evidence="1 2" key="1">
    <citation type="journal article" date="2019" name="Sci. Rep.">
        <title>Orb-weaving spider Araneus ventricosus genome elucidates the spidroin gene catalogue.</title>
        <authorList>
            <person name="Kono N."/>
            <person name="Nakamura H."/>
            <person name="Ohtoshi R."/>
            <person name="Moran D.A.P."/>
            <person name="Shinohara A."/>
            <person name="Yoshida Y."/>
            <person name="Fujiwara M."/>
            <person name="Mori M."/>
            <person name="Tomita M."/>
            <person name="Arakawa K."/>
        </authorList>
    </citation>
    <scope>NUCLEOTIDE SEQUENCE [LARGE SCALE GENOMIC DNA]</scope>
</reference>
<accession>A0A4Y2D8C2</accession>
<proteinExistence type="predicted"/>